<evidence type="ECO:0000259" key="1">
    <source>
        <dbReference type="Pfam" id="PF17966"/>
    </source>
</evidence>
<dbReference type="Pfam" id="PF17966">
    <property type="entry name" value="Muc_B2"/>
    <property type="match status" value="1"/>
</dbReference>
<reference evidence="2 3" key="1">
    <citation type="submission" date="2018-03" db="EMBL/GenBank/DDBJ databases">
        <title>Complete Genome Sequence of the Chinese traditional Highland Barley wine Isolate Lactobacillus reuteri WHH1689.</title>
        <authorList>
            <person name="Chen S."/>
            <person name="Chen L."/>
            <person name="Chen L."/>
            <person name="Li Y."/>
        </authorList>
    </citation>
    <scope>NUCLEOTIDE SEQUENCE [LARGE SCALE GENOMIC DNA]</scope>
    <source>
        <strain evidence="2 3">WHH1689</strain>
    </source>
</reference>
<dbReference type="InterPro" id="IPR041495">
    <property type="entry name" value="Mub_B2"/>
</dbReference>
<sequence>MSDSAKGDLLGKQTLTHGVQGQYIYLNHKAVKITSKTPNPPENSSVKPEDLSKSADRIIHYVTEKDQTPLLDDTTQKITFEGTVYIDMVNGRNVQTVEGTDALTGQQVLIALTTPGTITWTATAGDGSTVDNNKGVSIKSLSLSLLMVSLQRSGL</sequence>
<gene>
    <name evidence="2" type="ORF">LWHH1689_1406</name>
</gene>
<name>A0A2S1ERX1_LIMRT</name>
<dbReference type="Proteomes" id="UP000244369">
    <property type="component" value="Chromosome"/>
</dbReference>
<organism evidence="2 3">
    <name type="scientific">Limosilactobacillus reuteri</name>
    <name type="common">Lactobacillus reuteri</name>
    <dbReference type="NCBI Taxonomy" id="1598"/>
    <lineage>
        <taxon>Bacteria</taxon>
        <taxon>Bacillati</taxon>
        <taxon>Bacillota</taxon>
        <taxon>Bacilli</taxon>
        <taxon>Lactobacillales</taxon>
        <taxon>Lactobacillaceae</taxon>
        <taxon>Limosilactobacillus</taxon>
    </lineage>
</organism>
<dbReference type="EMBL" id="CP027805">
    <property type="protein sequence ID" value="AWD62710.1"/>
    <property type="molecule type" value="Genomic_DNA"/>
</dbReference>
<protein>
    <submittedName>
        <fullName evidence="2">LPXTG-motif cell wall anchor domain protein</fullName>
    </submittedName>
</protein>
<dbReference type="AlphaFoldDB" id="A0A2S1ERX1"/>
<evidence type="ECO:0000313" key="3">
    <source>
        <dbReference type="Proteomes" id="UP000244369"/>
    </source>
</evidence>
<dbReference type="Gene3D" id="2.60.40.4300">
    <property type="match status" value="1"/>
</dbReference>
<accession>A0A2S1ERX1</accession>
<proteinExistence type="predicted"/>
<feature type="domain" description="Mub B2-like" evidence="1">
    <location>
        <begin position="47"/>
        <end position="96"/>
    </location>
</feature>
<evidence type="ECO:0000313" key="2">
    <source>
        <dbReference type="EMBL" id="AWD62710.1"/>
    </source>
</evidence>